<evidence type="ECO:0000256" key="1">
    <source>
        <dbReference type="SAM" id="MobiDB-lite"/>
    </source>
</evidence>
<keyword evidence="3" id="KW-1185">Reference proteome</keyword>
<name>A0ABQ0LKD5_MYCCL</name>
<feature type="region of interest" description="Disordered" evidence="1">
    <location>
        <begin position="459"/>
        <end position="489"/>
    </location>
</feature>
<evidence type="ECO:0000313" key="3">
    <source>
        <dbReference type="Proteomes" id="UP000815677"/>
    </source>
</evidence>
<organism evidence="2 3">
    <name type="scientific">Mycena chlorophos</name>
    <name type="common">Agaric fungus</name>
    <name type="synonym">Agaricus chlorophos</name>
    <dbReference type="NCBI Taxonomy" id="658473"/>
    <lineage>
        <taxon>Eukaryota</taxon>
        <taxon>Fungi</taxon>
        <taxon>Dikarya</taxon>
        <taxon>Basidiomycota</taxon>
        <taxon>Agaricomycotina</taxon>
        <taxon>Agaricomycetes</taxon>
        <taxon>Agaricomycetidae</taxon>
        <taxon>Agaricales</taxon>
        <taxon>Marasmiineae</taxon>
        <taxon>Mycenaceae</taxon>
        <taxon>Mycena</taxon>
    </lineage>
</organism>
<sequence length="535" mass="60105">MTQCPFPSPPQVDTALGFHALSEAYQCPNQFICLRSFPWDPNMRREQRVKIDVERRGITVPSIGQCRGIFYDPLRNRAAFSPEPAVALPEQSGTTFSERDDDLVKLGRRVDDAQGLHYVLVDLPDEAVNLALVPIKEENCFMLLFDTGKHIKVCQVESGKNLERIDGAQSYDWKARTQTELAAGSTETVTFADGLVTWLKLHKGRARILKSGPKTTDAFTMQNFKFAVCVAATPEKIGMQMDGILGMSHKTMDFGNANNSELLPWKLAQQTRLQSGPSPRVVIALDEDASKSWLVLNTSDEKDDSVAQNIPHEDWKQNWVPTISSRLFHWVFNVLSFSTPTQNHQLLSEGNHPIPLLMPFIIDTGTVYSYFPIGIFTSLVEEMRAGRSQTGQPYVQKTGIARLKSIPFSINFHHPKSKQLVEIKVGSLDMFVTKEPGPMKHTYLCSFLPGCIPARPDPSERFLDSEDLGPSHTFPPGRQEERKAELTPVGALQSEPKELFILGNYFLRHLVVEFHYGTGGADNMGYMRMAHRIRN</sequence>
<proteinExistence type="predicted"/>
<dbReference type="Gene3D" id="2.40.70.10">
    <property type="entry name" value="Acid Proteases"/>
    <property type="match status" value="1"/>
</dbReference>
<gene>
    <name evidence="2" type="ORF">MCHLO_08704</name>
</gene>
<evidence type="ECO:0008006" key="4">
    <source>
        <dbReference type="Google" id="ProtNLM"/>
    </source>
</evidence>
<dbReference type="EMBL" id="DF847227">
    <property type="protein sequence ID" value="GAT51575.1"/>
    <property type="molecule type" value="Genomic_DNA"/>
</dbReference>
<reference evidence="2" key="1">
    <citation type="submission" date="2014-09" db="EMBL/GenBank/DDBJ databases">
        <title>Genome sequence of the luminous mushroom Mycena chlorophos for searching fungal bioluminescence genes.</title>
        <authorList>
            <person name="Tanaka Y."/>
            <person name="Kasuga D."/>
            <person name="Oba Y."/>
            <person name="Hase S."/>
            <person name="Sato K."/>
            <person name="Oba Y."/>
            <person name="Sakakibara Y."/>
        </authorList>
    </citation>
    <scope>NUCLEOTIDE SEQUENCE</scope>
</reference>
<dbReference type="InterPro" id="IPR021109">
    <property type="entry name" value="Peptidase_aspartic_dom_sf"/>
</dbReference>
<evidence type="ECO:0000313" key="2">
    <source>
        <dbReference type="EMBL" id="GAT51575.1"/>
    </source>
</evidence>
<dbReference type="SUPFAM" id="SSF50630">
    <property type="entry name" value="Acid proteases"/>
    <property type="match status" value="1"/>
</dbReference>
<dbReference type="Proteomes" id="UP000815677">
    <property type="component" value="Unassembled WGS sequence"/>
</dbReference>
<accession>A0ABQ0LKD5</accession>
<protein>
    <recommendedName>
        <fullName evidence="4">Peptidase A1 domain-containing protein</fullName>
    </recommendedName>
</protein>